<keyword evidence="2" id="KW-1185">Reference proteome</keyword>
<accession>A0A9X3AEK0</accession>
<dbReference type="SUPFAM" id="SSF54909">
    <property type="entry name" value="Dimeric alpha+beta barrel"/>
    <property type="match status" value="1"/>
</dbReference>
<dbReference type="Gene3D" id="3.30.70.100">
    <property type="match status" value="1"/>
</dbReference>
<evidence type="ECO:0000313" key="1">
    <source>
        <dbReference type="EMBL" id="MCS7475980.1"/>
    </source>
</evidence>
<dbReference type="GO" id="GO:0004497">
    <property type="term" value="F:monooxygenase activity"/>
    <property type="evidence" value="ECO:0007669"/>
    <property type="project" value="UniProtKB-KW"/>
</dbReference>
<dbReference type="EMBL" id="JANYMP010000002">
    <property type="protein sequence ID" value="MCS7475980.1"/>
    <property type="molecule type" value="Genomic_DNA"/>
</dbReference>
<dbReference type="AlphaFoldDB" id="A0A9X3AEK0"/>
<evidence type="ECO:0000313" key="2">
    <source>
        <dbReference type="Proteomes" id="UP001141259"/>
    </source>
</evidence>
<gene>
    <name evidence="1" type="ORF">NZH93_03865</name>
</gene>
<sequence length="190" mass="20613">MPDLERADVDVVLVTSWTTDDPEAAVEKALAGEKPEGLLAASGYAELGGKTALVYEQWHGEPTERREGAVEYRMYRGLTQPNPPTVGCVVIVTAEFDGIANPQEWVDTVFDALETDKGPAPGGISAHFHLGTDGTRALNYAQWTSEAAHVAALENSGQGTVGLGEKWRRVKEFPGMTSGEFTRFRLVHEI</sequence>
<protein>
    <submittedName>
        <fullName evidence="1">Antibiotic biosynthesis monooxygenase</fullName>
    </submittedName>
</protein>
<organism evidence="1 2">
    <name type="scientific">Umezawaea endophytica</name>
    <dbReference type="NCBI Taxonomy" id="1654476"/>
    <lineage>
        <taxon>Bacteria</taxon>
        <taxon>Bacillati</taxon>
        <taxon>Actinomycetota</taxon>
        <taxon>Actinomycetes</taxon>
        <taxon>Pseudonocardiales</taxon>
        <taxon>Pseudonocardiaceae</taxon>
        <taxon>Umezawaea</taxon>
    </lineage>
</organism>
<dbReference type="InterPro" id="IPR011008">
    <property type="entry name" value="Dimeric_a/b-barrel"/>
</dbReference>
<keyword evidence="1" id="KW-0503">Monooxygenase</keyword>
<keyword evidence="1" id="KW-0560">Oxidoreductase</keyword>
<comment type="caution">
    <text evidence="1">The sequence shown here is derived from an EMBL/GenBank/DDBJ whole genome shotgun (WGS) entry which is preliminary data.</text>
</comment>
<dbReference type="RefSeq" id="WP_259621503.1">
    <property type="nucleotide sequence ID" value="NZ_JANYMP010000002.1"/>
</dbReference>
<proteinExistence type="predicted"/>
<name>A0A9X3AEK0_9PSEU</name>
<reference evidence="1" key="1">
    <citation type="submission" date="2022-08" db="EMBL/GenBank/DDBJ databases">
        <authorList>
            <person name="Tistechok S."/>
            <person name="Samborskyy M."/>
            <person name="Roman I."/>
        </authorList>
    </citation>
    <scope>NUCLEOTIDE SEQUENCE</scope>
    <source>
        <strain evidence="1">DSM 103496</strain>
    </source>
</reference>
<dbReference type="Proteomes" id="UP001141259">
    <property type="component" value="Unassembled WGS sequence"/>
</dbReference>